<reference evidence="1" key="2">
    <citation type="submission" date="2015-06" db="UniProtKB">
        <authorList>
            <consortium name="EnsemblMetazoa"/>
        </authorList>
    </citation>
    <scope>IDENTIFICATION</scope>
</reference>
<keyword evidence="2" id="KW-1185">Reference proteome</keyword>
<reference evidence="2" key="1">
    <citation type="submission" date="2011-08" db="EMBL/GenBank/DDBJ databases">
        <authorList>
            <person name="Rombauts S."/>
        </authorList>
    </citation>
    <scope>NUCLEOTIDE SEQUENCE</scope>
    <source>
        <strain evidence="2">London</strain>
    </source>
</reference>
<dbReference type="EMBL" id="CAEY01000249">
    <property type="status" value="NOT_ANNOTATED_CDS"/>
    <property type="molecule type" value="Genomic_DNA"/>
</dbReference>
<dbReference type="Proteomes" id="UP000015104">
    <property type="component" value="Unassembled WGS sequence"/>
</dbReference>
<proteinExistence type="predicted"/>
<dbReference type="AlphaFoldDB" id="T1KMY4"/>
<evidence type="ECO:0000313" key="2">
    <source>
        <dbReference type="Proteomes" id="UP000015104"/>
    </source>
</evidence>
<name>T1KMY4_TETUR</name>
<organism evidence="1 2">
    <name type="scientific">Tetranychus urticae</name>
    <name type="common">Two-spotted spider mite</name>
    <dbReference type="NCBI Taxonomy" id="32264"/>
    <lineage>
        <taxon>Eukaryota</taxon>
        <taxon>Metazoa</taxon>
        <taxon>Ecdysozoa</taxon>
        <taxon>Arthropoda</taxon>
        <taxon>Chelicerata</taxon>
        <taxon>Arachnida</taxon>
        <taxon>Acari</taxon>
        <taxon>Acariformes</taxon>
        <taxon>Trombidiformes</taxon>
        <taxon>Prostigmata</taxon>
        <taxon>Eleutherengona</taxon>
        <taxon>Raphignathae</taxon>
        <taxon>Tetranychoidea</taxon>
        <taxon>Tetranychidae</taxon>
        <taxon>Tetranychus</taxon>
    </lineage>
</organism>
<dbReference type="HOGENOM" id="CLU_3160596_0_0_1"/>
<dbReference type="EnsemblMetazoa" id="tetur15g03320.1">
    <property type="protein sequence ID" value="tetur15g03320.1"/>
    <property type="gene ID" value="tetur15g03320"/>
</dbReference>
<sequence length="48" mass="5606">MKTYDDDDLMMVMVSTMMTLMAKVNEMMETNGYGSSCKFNFYKLYPVV</sequence>
<evidence type="ECO:0000313" key="1">
    <source>
        <dbReference type="EnsemblMetazoa" id="tetur15g03320.1"/>
    </source>
</evidence>
<protein>
    <submittedName>
        <fullName evidence="1">Uncharacterized protein</fullName>
    </submittedName>
</protein>
<accession>T1KMY4</accession>